<evidence type="ECO:0000313" key="4">
    <source>
        <dbReference type="EMBL" id="KAF2502112.1"/>
    </source>
</evidence>
<dbReference type="GO" id="GO:0008270">
    <property type="term" value="F:zinc ion binding"/>
    <property type="evidence" value="ECO:0007669"/>
    <property type="project" value="UniProtKB-KW"/>
</dbReference>
<keyword evidence="5" id="KW-1185">Reference proteome</keyword>
<evidence type="ECO:0000256" key="1">
    <source>
        <dbReference type="PROSITE-ProRule" id="PRU00175"/>
    </source>
</evidence>
<protein>
    <recommendedName>
        <fullName evidence="3">RING-type domain-containing protein</fullName>
    </recommendedName>
</protein>
<name>A0A6A6RCJ9_9PEZI</name>
<dbReference type="Proteomes" id="UP000799750">
    <property type="component" value="Unassembled WGS sequence"/>
</dbReference>
<dbReference type="OrthoDB" id="9049620at2759"/>
<dbReference type="SUPFAM" id="SSF57850">
    <property type="entry name" value="RING/U-box"/>
    <property type="match status" value="1"/>
</dbReference>
<feature type="compositionally biased region" description="Low complexity" evidence="2">
    <location>
        <begin position="1"/>
        <end position="14"/>
    </location>
</feature>
<dbReference type="Gene3D" id="3.30.40.10">
    <property type="entry name" value="Zinc/RING finger domain, C3HC4 (zinc finger)"/>
    <property type="match status" value="1"/>
</dbReference>
<organism evidence="4 5">
    <name type="scientific">Lophium mytilinum</name>
    <dbReference type="NCBI Taxonomy" id="390894"/>
    <lineage>
        <taxon>Eukaryota</taxon>
        <taxon>Fungi</taxon>
        <taxon>Dikarya</taxon>
        <taxon>Ascomycota</taxon>
        <taxon>Pezizomycotina</taxon>
        <taxon>Dothideomycetes</taxon>
        <taxon>Pleosporomycetidae</taxon>
        <taxon>Mytilinidiales</taxon>
        <taxon>Mytilinidiaceae</taxon>
        <taxon>Lophium</taxon>
    </lineage>
</organism>
<keyword evidence="1" id="KW-0863">Zinc-finger</keyword>
<dbReference type="AlphaFoldDB" id="A0A6A6RCJ9"/>
<keyword evidence="1" id="KW-0479">Metal-binding</keyword>
<reference evidence="4" key="1">
    <citation type="journal article" date="2020" name="Stud. Mycol.">
        <title>101 Dothideomycetes genomes: a test case for predicting lifestyles and emergence of pathogens.</title>
        <authorList>
            <person name="Haridas S."/>
            <person name="Albert R."/>
            <person name="Binder M."/>
            <person name="Bloem J."/>
            <person name="Labutti K."/>
            <person name="Salamov A."/>
            <person name="Andreopoulos B."/>
            <person name="Baker S."/>
            <person name="Barry K."/>
            <person name="Bills G."/>
            <person name="Bluhm B."/>
            <person name="Cannon C."/>
            <person name="Castanera R."/>
            <person name="Culley D."/>
            <person name="Daum C."/>
            <person name="Ezra D."/>
            <person name="Gonzalez J."/>
            <person name="Henrissat B."/>
            <person name="Kuo A."/>
            <person name="Liang C."/>
            <person name="Lipzen A."/>
            <person name="Lutzoni F."/>
            <person name="Magnuson J."/>
            <person name="Mondo S."/>
            <person name="Nolan M."/>
            <person name="Ohm R."/>
            <person name="Pangilinan J."/>
            <person name="Park H.-J."/>
            <person name="Ramirez L."/>
            <person name="Alfaro M."/>
            <person name="Sun H."/>
            <person name="Tritt A."/>
            <person name="Yoshinaga Y."/>
            <person name="Zwiers L.-H."/>
            <person name="Turgeon B."/>
            <person name="Goodwin S."/>
            <person name="Spatafora J."/>
            <person name="Crous P."/>
            <person name="Grigoriev I."/>
        </authorList>
    </citation>
    <scope>NUCLEOTIDE SEQUENCE</scope>
    <source>
        <strain evidence="4">CBS 269.34</strain>
    </source>
</reference>
<evidence type="ECO:0000256" key="2">
    <source>
        <dbReference type="SAM" id="MobiDB-lite"/>
    </source>
</evidence>
<accession>A0A6A6RCJ9</accession>
<evidence type="ECO:0000259" key="3">
    <source>
        <dbReference type="PROSITE" id="PS50089"/>
    </source>
</evidence>
<dbReference type="EMBL" id="MU004181">
    <property type="protein sequence ID" value="KAF2502112.1"/>
    <property type="molecule type" value="Genomic_DNA"/>
</dbReference>
<keyword evidence="1" id="KW-0862">Zinc</keyword>
<feature type="domain" description="RING-type" evidence="3">
    <location>
        <begin position="66"/>
        <end position="110"/>
    </location>
</feature>
<dbReference type="InterPro" id="IPR013083">
    <property type="entry name" value="Znf_RING/FYVE/PHD"/>
</dbReference>
<feature type="region of interest" description="Disordered" evidence="2">
    <location>
        <begin position="1"/>
        <end position="27"/>
    </location>
</feature>
<proteinExistence type="predicted"/>
<dbReference type="InterPro" id="IPR001841">
    <property type="entry name" value="Znf_RING"/>
</dbReference>
<dbReference type="PROSITE" id="PS50089">
    <property type="entry name" value="ZF_RING_2"/>
    <property type="match status" value="1"/>
</dbReference>
<sequence length="454" mass="51428">MSDTSSTSGSAWSDSEPEFDFPPHDGSRSGPFQPAALPVGVPMLGLSAEALASISHQDEGPLMPLCNSCFEGKKPTRFIHTCCNHEICKKCFIRWIQLSEHHDCRCPICRKTFTLVQVLGAQLSGRMVSEATATEFQEIAELYHQHRPLKAFSEHAELELLDSFKLPGPFYITHIERGGHKIKGTCRRPGRGEKESDVDLARMMMKYRQRRAYHLRRGHGDRSVDIQKGLVWETLYGANAFSFGSFSTQNQVDRFSRHAFRLMDFMDVNTLVGRDAQEAFRQLCDQLAVIPVTSANDYRELLLSEDCIDEYLCHSFDSGHRNSLANLPGLIDLVLRLAAKLIFAIHTKGWNFALGGWGRNALRYKWSCPFAHIVPGHRYPSSQLSRTECTQDQKDVAQALFIRKYGEMVESIKNEQNFYEASPEEVAAIIQRFRPTRPDRLSLKRKREAAAGQG</sequence>
<evidence type="ECO:0000313" key="5">
    <source>
        <dbReference type="Proteomes" id="UP000799750"/>
    </source>
</evidence>
<gene>
    <name evidence="4" type="ORF">BU16DRAFT_554182</name>
</gene>